<organism evidence="2 3">
    <name type="scientific">Cytobacillus firmus</name>
    <name type="common">Bacillus firmus</name>
    <dbReference type="NCBI Taxonomy" id="1399"/>
    <lineage>
        <taxon>Bacteria</taxon>
        <taxon>Bacillati</taxon>
        <taxon>Bacillota</taxon>
        <taxon>Bacilli</taxon>
        <taxon>Bacillales</taxon>
        <taxon>Bacillaceae</taxon>
        <taxon>Cytobacillus</taxon>
    </lineage>
</organism>
<dbReference type="AlphaFoldDB" id="A0A366K3F2"/>
<dbReference type="RefSeq" id="WP_166672431.1">
    <property type="nucleotide sequence ID" value="NZ_QNSF01000001.1"/>
</dbReference>
<dbReference type="Proteomes" id="UP000252731">
    <property type="component" value="Unassembled WGS sequence"/>
</dbReference>
<sequence>MKKEQEKAFGLSYESDGEMGEKTKNNNNNKDNKEQEEMFFNTTQDSE</sequence>
<reference evidence="2 3" key="1">
    <citation type="submission" date="2018-06" db="EMBL/GenBank/DDBJ databases">
        <title>Freshwater and sediment microbial communities from various areas in North America, analyzing microbe dynamics in response to fracking.</title>
        <authorList>
            <person name="Lamendella R."/>
        </authorList>
    </citation>
    <scope>NUCLEOTIDE SEQUENCE [LARGE SCALE GENOMIC DNA]</scope>
    <source>
        <strain evidence="2 3">14_TX</strain>
    </source>
</reference>
<dbReference type="EMBL" id="QNSF01000001">
    <property type="protein sequence ID" value="RBP96289.1"/>
    <property type="molecule type" value="Genomic_DNA"/>
</dbReference>
<name>A0A366K3F2_CYTFI</name>
<protein>
    <submittedName>
        <fullName evidence="2">Uncharacterized protein</fullName>
    </submittedName>
</protein>
<feature type="region of interest" description="Disordered" evidence="1">
    <location>
        <begin position="1"/>
        <end position="47"/>
    </location>
</feature>
<evidence type="ECO:0000256" key="1">
    <source>
        <dbReference type="SAM" id="MobiDB-lite"/>
    </source>
</evidence>
<proteinExistence type="predicted"/>
<feature type="compositionally biased region" description="Basic and acidic residues" evidence="1">
    <location>
        <begin position="19"/>
        <end position="36"/>
    </location>
</feature>
<evidence type="ECO:0000313" key="3">
    <source>
        <dbReference type="Proteomes" id="UP000252731"/>
    </source>
</evidence>
<accession>A0A366K3F2</accession>
<keyword evidence="3" id="KW-1185">Reference proteome</keyword>
<comment type="caution">
    <text evidence="2">The sequence shown here is derived from an EMBL/GenBank/DDBJ whole genome shotgun (WGS) entry which is preliminary data.</text>
</comment>
<evidence type="ECO:0000313" key="2">
    <source>
        <dbReference type="EMBL" id="RBP96289.1"/>
    </source>
</evidence>
<gene>
    <name evidence="2" type="ORF">DFO70_10193</name>
</gene>